<sequence>MYKSQKNFWLQRKQPTDETGTLLYTKRLEPDVFPRNAAAAEVLTVRIKGTHGERRPERGERQPKRGERQPERGERQPERGERRPERSERRPERSQRRPERLRLLSLSASPVPVVAIESSATASGGALSVFSLNSTSIDKWQILISSSVGGVSEGPYSVGGVLGRVWEVDMLNKRKNP</sequence>
<feature type="region of interest" description="Disordered" evidence="1">
    <location>
        <begin position="44"/>
        <end position="101"/>
    </location>
</feature>
<proteinExistence type="predicted"/>
<dbReference type="Proteomes" id="UP000789739">
    <property type="component" value="Unassembled WGS sequence"/>
</dbReference>
<evidence type="ECO:0000313" key="3">
    <source>
        <dbReference type="Proteomes" id="UP000789739"/>
    </source>
</evidence>
<feature type="region of interest" description="Disordered" evidence="1">
    <location>
        <begin position="1"/>
        <end position="22"/>
    </location>
</feature>
<keyword evidence="3" id="KW-1185">Reference proteome</keyword>
<evidence type="ECO:0000256" key="1">
    <source>
        <dbReference type="SAM" id="MobiDB-lite"/>
    </source>
</evidence>
<feature type="compositionally biased region" description="Basic and acidic residues" evidence="1">
    <location>
        <begin position="50"/>
        <end position="101"/>
    </location>
</feature>
<reference evidence="2" key="1">
    <citation type="submission" date="2021-06" db="EMBL/GenBank/DDBJ databases">
        <authorList>
            <person name="Kallberg Y."/>
            <person name="Tangrot J."/>
            <person name="Rosling A."/>
        </authorList>
    </citation>
    <scope>NUCLEOTIDE SEQUENCE</scope>
    <source>
        <strain evidence="2">BR232B</strain>
    </source>
</reference>
<organism evidence="2 3">
    <name type="scientific">Paraglomus brasilianum</name>
    <dbReference type="NCBI Taxonomy" id="144538"/>
    <lineage>
        <taxon>Eukaryota</taxon>
        <taxon>Fungi</taxon>
        <taxon>Fungi incertae sedis</taxon>
        <taxon>Mucoromycota</taxon>
        <taxon>Glomeromycotina</taxon>
        <taxon>Glomeromycetes</taxon>
        <taxon>Paraglomerales</taxon>
        <taxon>Paraglomeraceae</taxon>
        <taxon>Paraglomus</taxon>
    </lineage>
</organism>
<gene>
    <name evidence="2" type="ORF">PBRASI_LOCUS6803</name>
</gene>
<dbReference type="EMBL" id="CAJVPI010000951">
    <property type="protein sequence ID" value="CAG8584599.1"/>
    <property type="molecule type" value="Genomic_DNA"/>
</dbReference>
<dbReference type="AlphaFoldDB" id="A0A9N9C2X3"/>
<evidence type="ECO:0000313" key="2">
    <source>
        <dbReference type="EMBL" id="CAG8584599.1"/>
    </source>
</evidence>
<name>A0A9N9C2X3_9GLOM</name>
<protein>
    <submittedName>
        <fullName evidence="2">5088_t:CDS:1</fullName>
    </submittedName>
</protein>
<accession>A0A9N9C2X3</accession>
<comment type="caution">
    <text evidence="2">The sequence shown here is derived from an EMBL/GenBank/DDBJ whole genome shotgun (WGS) entry which is preliminary data.</text>
</comment>